<dbReference type="EMBL" id="QJVJ01000012">
    <property type="protein sequence ID" value="PYI51488.1"/>
    <property type="molecule type" value="Genomic_DNA"/>
</dbReference>
<sequence>MRTMTKTGYLRCEVCAKVTQVKIEVGYLDAFPLYVNCGHCGTLFSGRYAKNDEEVTASAVFRNATEIDASEADTVDYFCDASGELIMRKVAPAQRAADLMVPPVWMAFHRRLGPNGMKALFGRMVELHRTVNGPAAHEWSRVLDLWFNGKHAYLSAQLADVLDGTPLAGPVSAGRYVQAIRKLTRTLFAPLYGSERNGEFVRRVSASLRTLKITREAGLKAYLRRLHEMGLFDSCEKIAYGQLRNGLGRFEQLIPAFTLSELTDAERAALFAPDSAYGMTTLSFEDIKFLYVDLFESVVKVLPVIVGLNNLLHRGSHHAFLNGGATGKKTSVSSLEQYVDLYTAADKMKLIDYGEAFSVAMHGELNNKLRNAIGHYAYRYDSLEQKIVYDNGRKVMSLLQFGYGCYELILTLLDLFDLTMFLHEVHDHYFPDENVSNNVI</sequence>
<gene>
    <name evidence="1" type="ORF">DLM86_23975</name>
</gene>
<dbReference type="AlphaFoldDB" id="A0A2V5JXI0"/>
<organism evidence="1 2">
    <name type="scientific">Paenibacillus flagellatus</name>
    <dbReference type="NCBI Taxonomy" id="2211139"/>
    <lineage>
        <taxon>Bacteria</taxon>
        <taxon>Bacillati</taxon>
        <taxon>Bacillota</taxon>
        <taxon>Bacilli</taxon>
        <taxon>Bacillales</taxon>
        <taxon>Paenibacillaceae</taxon>
        <taxon>Paenibacillus</taxon>
    </lineage>
</organism>
<accession>A0A2V5JXI0</accession>
<dbReference type="Proteomes" id="UP000247476">
    <property type="component" value="Unassembled WGS sequence"/>
</dbReference>
<reference evidence="1 2" key="1">
    <citation type="submission" date="2018-05" db="EMBL/GenBank/DDBJ databases">
        <title>Paenibacillus flagellatus sp. nov., isolated from selenium mineral soil.</title>
        <authorList>
            <person name="Dai X."/>
        </authorList>
    </citation>
    <scope>NUCLEOTIDE SEQUENCE [LARGE SCALE GENOMIC DNA]</scope>
    <source>
        <strain evidence="1 2">DXL2</strain>
    </source>
</reference>
<keyword evidence="2" id="KW-1185">Reference proteome</keyword>
<evidence type="ECO:0000313" key="2">
    <source>
        <dbReference type="Proteomes" id="UP000247476"/>
    </source>
</evidence>
<comment type="caution">
    <text evidence="1">The sequence shown here is derived from an EMBL/GenBank/DDBJ whole genome shotgun (WGS) entry which is preliminary data.</text>
</comment>
<evidence type="ECO:0000313" key="1">
    <source>
        <dbReference type="EMBL" id="PYI51488.1"/>
    </source>
</evidence>
<name>A0A2V5JXI0_9BACL</name>
<protein>
    <submittedName>
        <fullName evidence="1">Uncharacterized protein</fullName>
    </submittedName>
</protein>
<proteinExistence type="predicted"/>